<proteinExistence type="predicted"/>
<gene>
    <name evidence="2" type="ORF">NA57DRAFT_78810</name>
</gene>
<protein>
    <recommendedName>
        <fullName evidence="4">Nucleotidyltransferase</fullName>
    </recommendedName>
</protein>
<dbReference type="AlphaFoldDB" id="A0A9P4M3S8"/>
<name>A0A9P4M3S8_9PEZI</name>
<dbReference type="OrthoDB" id="4708870at2759"/>
<keyword evidence="3" id="KW-1185">Reference proteome</keyword>
<accession>A0A9P4M3S8</accession>
<evidence type="ECO:0008006" key="4">
    <source>
        <dbReference type="Google" id="ProtNLM"/>
    </source>
</evidence>
<organism evidence="2 3">
    <name type="scientific">Rhizodiscina lignyota</name>
    <dbReference type="NCBI Taxonomy" id="1504668"/>
    <lineage>
        <taxon>Eukaryota</taxon>
        <taxon>Fungi</taxon>
        <taxon>Dikarya</taxon>
        <taxon>Ascomycota</taxon>
        <taxon>Pezizomycotina</taxon>
        <taxon>Dothideomycetes</taxon>
        <taxon>Pleosporomycetidae</taxon>
        <taxon>Aulographales</taxon>
        <taxon>Rhizodiscinaceae</taxon>
        <taxon>Rhizodiscina</taxon>
    </lineage>
</organism>
<feature type="region of interest" description="Disordered" evidence="1">
    <location>
        <begin position="361"/>
        <end position="384"/>
    </location>
</feature>
<evidence type="ECO:0000313" key="2">
    <source>
        <dbReference type="EMBL" id="KAF2096040.1"/>
    </source>
</evidence>
<dbReference type="EMBL" id="ML978130">
    <property type="protein sequence ID" value="KAF2096040.1"/>
    <property type="molecule type" value="Genomic_DNA"/>
</dbReference>
<dbReference type="Proteomes" id="UP000799772">
    <property type="component" value="Unassembled WGS sequence"/>
</dbReference>
<evidence type="ECO:0000313" key="3">
    <source>
        <dbReference type="Proteomes" id="UP000799772"/>
    </source>
</evidence>
<comment type="caution">
    <text evidence="2">The sequence shown here is derived from an EMBL/GenBank/DDBJ whole genome shotgun (WGS) entry which is preliminary data.</text>
</comment>
<reference evidence="2" key="1">
    <citation type="journal article" date="2020" name="Stud. Mycol.">
        <title>101 Dothideomycetes genomes: a test case for predicting lifestyles and emergence of pathogens.</title>
        <authorList>
            <person name="Haridas S."/>
            <person name="Albert R."/>
            <person name="Binder M."/>
            <person name="Bloem J."/>
            <person name="Labutti K."/>
            <person name="Salamov A."/>
            <person name="Andreopoulos B."/>
            <person name="Baker S."/>
            <person name="Barry K."/>
            <person name="Bills G."/>
            <person name="Bluhm B."/>
            <person name="Cannon C."/>
            <person name="Castanera R."/>
            <person name="Culley D."/>
            <person name="Daum C."/>
            <person name="Ezra D."/>
            <person name="Gonzalez J."/>
            <person name="Henrissat B."/>
            <person name="Kuo A."/>
            <person name="Liang C."/>
            <person name="Lipzen A."/>
            <person name="Lutzoni F."/>
            <person name="Magnuson J."/>
            <person name="Mondo S."/>
            <person name="Nolan M."/>
            <person name="Ohm R."/>
            <person name="Pangilinan J."/>
            <person name="Park H.-J."/>
            <person name="Ramirez L."/>
            <person name="Alfaro M."/>
            <person name="Sun H."/>
            <person name="Tritt A."/>
            <person name="Yoshinaga Y."/>
            <person name="Zwiers L.-H."/>
            <person name="Turgeon B."/>
            <person name="Goodwin S."/>
            <person name="Spatafora J."/>
            <person name="Crous P."/>
            <person name="Grigoriev I."/>
        </authorList>
    </citation>
    <scope>NUCLEOTIDE SEQUENCE</scope>
    <source>
        <strain evidence="2">CBS 133067</strain>
    </source>
</reference>
<sequence>MGGNAFASPGPGEPALSTPRMSTETYLKLRDQCIRTLSAFYHEVSSCIEAPGKLDHGDIDILVSRPRRENITGEAIKEALGAVCAIPPHKFHHYAVPLPDGKGNQYAQVDVHECREGYLPWELVMQSYGDLWQIVGKFLRRAGLTATDKGLHVRIPEIEDAGQKNLAMVYLSHDPSAILSFLGLDEAKWKEGFATADELYEWCCQGRFFGPESFERAVENANDRQRMAKRKMFSDFTKDWLVNHRARVWPDERRRWTRAQVLHEALGYFGKHIYDEKMRDWRSEHEEKELWERLAAEIPEEGDRLKAVRRALRRWTRFENGGPQLSDEAILEEPLRKWVLETSHADEENLSQYVRTSWEEAKRREREREKIAKTEREAKRPRLD</sequence>
<evidence type="ECO:0000256" key="1">
    <source>
        <dbReference type="SAM" id="MobiDB-lite"/>
    </source>
</evidence>